<gene>
    <name evidence="1" type="ORF">MLD38_004906</name>
</gene>
<dbReference type="Proteomes" id="UP001057402">
    <property type="component" value="Chromosome 2"/>
</dbReference>
<evidence type="ECO:0000313" key="2">
    <source>
        <dbReference type="Proteomes" id="UP001057402"/>
    </source>
</evidence>
<comment type="caution">
    <text evidence="1">The sequence shown here is derived from an EMBL/GenBank/DDBJ whole genome shotgun (WGS) entry which is preliminary data.</text>
</comment>
<protein>
    <submittedName>
        <fullName evidence="1">Uncharacterized protein</fullName>
    </submittedName>
</protein>
<accession>A0ACB9S732</accession>
<reference evidence="2" key="1">
    <citation type="journal article" date="2023" name="Front. Plant Sci.">
        <title>Chromosomal-level genome assembly of Melastoma candidum provides insights into trichome evolution.</title>
        <authorList>
            <person name="Zhong Y."/>
            <person name="Wu W."/>
            <person name="Sun C."/>
            <person name="Zou P."/>
            <person name="Liu Y."/>
            <person name="Dai S."/>
            <person name="Zhou R."/>
        </authorList>
    </citation>
    <scope>NUCLEOTIDE SEQUENCE [LARGE SCALE GENOMIC DNA]</scope>
</reference>
<organism evidence="1 2">
    <name type="scientific">Melastoma candidum</name>
    <dbReference type="NCBI Taxonomy" id="119954"/>
    <lineage>
        <taxon>Eukaryota</taxon>
        <taxon>Viridiplantae</taxon>
        <taxon>Streptophyta</taxon>
        <taxon>Embryophyta</taxon>
        <taxon>Tracheophyta</taxon>
        <taxon>Spermatophyta</taxon>
        <taxon>Magnoliopsida</taxon>
        <taxon>eudicotyledons</taxon>
        <taxon>Gunneridae</taxon>
        <taxon>Pentapetalae</taxon>
        <taxon>rosids</taxon>
        <taxon>malvids</taxon>
        <taxon>Myrtales</taxon>
        <taxon>Melastomataceae</taxon>
        <taxon>Melastomatoideae</taxon>
        <taxon>Melastomateae</taxon>
        <taxon>Melastoma</taxon>
    </lineage>
</organism>
<proteinExistence type="predicted"/>
<name>A0ACB9S732_9MYRT</name>
<evidence type="ECO:0000313" key="1">
    <source>
        <dbReference type="EMBL" id="KAI4387042.1"/>
    </source>
</evidence>
<keyword evidence="2" id="KW-1185">Reference proteome</keyword>
<sequence>MRPHCEMARACRLEIRVVAAAVTLPFGDQSTPLRHGRHEVSLFIIFLSLFSRPAFSGWSVTELPGFSGTLPFKLETGYVSVGDVEFFYYFMESEGNPRSDPVLLYMNGGPGCSGLNGLFYQIGPLRFNITDYDGGLPTLIYEQSSWTKTSSIIFVDAPVGAGFSYATTASAYNSTDTLTTTQLHSFLLKWMEDHPAYQTNRLYIGSDSYAGVITPMLVKAILQGNEEGLTPYLRISGYVLSCPHTYTDLETNSKISYAHRMALISDTLYQAAKTSCSEDYANPTTASCEEDLAAIDQCTELINKQMIIEPNCAFLSPESNRALQSAASKQEKRRRLLWEFNKEFLLSLPRPNDYWCKNFEYLLSDIWGNYPSVQDALHGTVSEFHRCNVTLEYSVDVNNVLDYHKNLTSLGMQVLVVSGDHDMVIPHNGIEEWIASFDLTIDTDWRPWFIDGQVAGYTRKYTNSGYRLTYATVKGAGHSPMEFKRSWLYDMFQRWIHFIPIVVYDLRPRTPPSPCSFGSTNKDGRTFPMSGKTIQFLIARFKSKLCKTV</sequence>
<dbReference type="EMBL" id="CM042881">
    <property type="protein sequence ID" value="KAI4387042.1"/>
    <property type="molecule type" value="Genomic_DNA"/>
</dbReference>